<dbReference type="InterPro" id="IPR017972">
    <property type="entry name" value="Cyt_P450_CS"/>
</dbReference>
<dbReference type="InterPro" id="IPR001128">
    <property type="entry name" value="Cyt_P450"/>
</dbReference>
<dbReference type="Pfam" id="PF00067">
    <property type="entry name" value="p450"/>
    <property type="match status" value="1"/>
</dbReference>
<feature type="region of interest" description="Disordered" evidence="7">
    <location>
        <begin position="650"/>
        <end position="690"/>
    </location>
</feature>
<feature type="domain" description="Protein kinase" evidence="8">
    <location>
        <begin position="352"/>
        <end position="592"/>
    </location>
</feature>
<evidence type="ECO:0000256" key="7">
    <source>
        <dbReference type="SAM" id="MobiDB-lite"/>
    </source>
</evidence>
<dbReference type="Gene3D" id="1.10.630.10">
    <property type="entry name" value="Cytochrome P450"/>
    <property type="match status" value="1"/>
</dbReference>
<dbReference type="Proteomes" id="UP000309340">
    <property type="component" value="Unassembled WGS sequence"/>
</dbReference>
<feature type="compositionally biased region" description="Acidic residues" evidence="7">
    <location>
        <begin position="679"/>
        <end position="688"/>
    </location>
</feature>
<dbReference type="InterPro" id="IPR001245">
    <property type="entry name" value="Ser-Thr/Tyr_kinase_cat_dom"/>
</dbReference>
<dbReference type="GO" id="GO:0005524">
    <property type="term" value="F:ATP binding"/>
    <property type="evidence" value="ECO:0007669"/>
    <property type="project" value="InterPro"/>
</dbReference>
<keyword evidence="5" id="KW-0503">Monooxygenase</keyword>
<feature type="region of interest" description="Disordered" evidence="7">
    <location>
        <begin position="1"/>
        <end position="131"/>
    </location>
</feature>
<dbReference type="GO" id="GO:0020037">
    <property type="term" value="F:heme binding"/>
    <property type="evidence" value="ECO:0007669"/>
    <property type="project" value="InterPro"/>
</dbReference>
<dbReference type="CDD" id="cd00180">
    <property type="entry name" value="PKc"/>
    <property type="match status" value="1"/>
</dbReference>
<dbReference type="PROSITE" id="PS50011">
    <property type="entry name" value="PROTEIN_KINASE_DOM"/>
    <property type="match status" value="1"/>
</dbReference>
<dbReference type="GO" id="GO:0004497">
    <property type="term" value="F:monooxygenase activity"/>
    <property type="evidence" value="ECO:0007669"/>
    <property type="project" value="UniProtKB-KW"/>
</dbReference>
<dbReference type="GO" id="GO:0016705">
    <property type="term" value="F:oxidoreductase activity, acting on paired donors, with incorporation or reduction of molecular oxygen"/>
    <property type="evidence" value="ECO:0007669"/>
    <property type="project" value="InterPro"/>
</dbReference>
<dbReference type="PANTHER" id="PTHR46300:SF2">
    <property type="entry name" value="CYTOCHROME P450 MONOOXYGENASE ALNH-RELATED"/>
    <property type="match status" value="1"/>
</dbReference>
<dbReference type="InterPro" id="IPR000719">
    <property type="entry name" value="Prot_kinase_dom"/>
</dbReference>
<keyword evidence="6" id="KW-0349">Heme</keyword>
<dbReference type="STRING" id="329884.A0A4U0Y3B7"/>
<evidence type="ECO:0000256" key="6">
    <source>
        <dbReference type="PIRSR" id="PIRSR602401-1"/>
    </source>
</evidence>
<comment type="caution">
    <text evidence="9">The sequence shown here is derived from an EMBL/GenBank/DDBJ whole genome shotgun (WGS) entry which is preliminary data.</text>
</comment>
<feature type="compositionally biased region" description="Polar residues" evidence="7">
    <location>
        <begin position="723"/>
        <end position="735"/>
    </location>
</feature>
<evidence type="ECO:0000256" key="4">
    <source>
        <dbReference type="ARBA" id="ARBA00023004"/>
    </source>
</evidence>
<organism evidence="9 10">
    <name type="scientific">Friedmanniomyces simplex</name>
    <dbReference type="NCBI Taxonomy" id="329884"/>
    <lineage>
        <taxon>Eukaryota</taxon>
        <taxon>Fungi</taxon>
        <taxon>Dikarya</taxon>
        <taxon>Ascomycota</taxon>
        <taxon>Pezizomycotina</taxon>
        <taxon>Dothideomycetes</taxon>
        <taxon>Dothideomycetidae</taxon>
        <taxon>Mycosphaerellales</taxon>
        <taxon>Teratosphaeriaceae</taxon>
        <taxon>Friedmanniomyces</taxon>
    </lineage>
</organism>
<keyword evidence="3" id="KW-0560">Oxidoreductase</keyword>
<dbReference type="Gene3D" id="1.10.510.10">
    <property type="entry name" value="Transferase(Phosphotransferase) domain 1"/>
    <property type="match status" value="1"/>
</dbReference>
<feature type="compositionally biased region" description="Basic and acidic residues" evidence="7">
    <location>
        <begin position="623"/>
        <end position="633"/>
    </location>
</feature>
<dbReference type="CDD" id="cd11065">
    <property type="entry name" value="CYP64-like"/>
    <property type="match status" value="1"/>
</dbReference>
<keyword evidence="2 6" id="KW-0479">Metal-binding</keyword>
<evidence type="ECO:0000313" key="10">
    <source>
        <dbReference type="Proteomes" id="UP000309340"/>
    </source>
</evidence>
<feature type="region of interest" description="Disordered" evidence="7">
    <location>
        <begin position="703"/>
        <end position="738"/>
    </location>
</feature>
<dbReference type="OrthoDB" id="635774at2759"/>
<dbReference type="InterPro" id="IPR050364">
    <property type="entry name" value="Cytochrome_P450_fung"/>
</dbReference>
<evidence type="ECO:0000256" key="3">
    <source>
        <dbReference type="ARBA" id="ARBA00023002"/>
    </source>
</evidence>
<dbReference type="InterPro" id="IPR011009">
    <property type="entry name" value="Kinase-like_dom_sf"/>
</dbReference>
<dbReference type="SUPFAM" id="SSF48264">
    <property type="entry name" value="Cytochrome P450"/>
    <property type="match status" value="1"/>
</dbReference>
<feature type="region of interest" description="Disordered" evidence="7">
    <location>
        <begin position="165"/>
        <end position="201"/>
    </location>
</feature>
<sequence>MPHLFSFAGHATDDASSLPLQEMERDRPHKQPSRRPSLLKNIGSLLKRHHDQQEDVEPLPQTAPPEPCSSADYFGPTRRRSLQDHTVGSRPRRAIPSLPRPQTFRRQESERRERLLEVEPSPTEKRALSADRYPFGLSASAARRPQSPIPFPFPIRTSAPEIDAADQQPPLLPESQQSAPDAQKPSRSLPNDLPPLQTPEQVNDGLYLEDEGDEQDIDPAALRDEYDRRWILNLSMHFRDKSNREKFFVTFADKPNRWRRVTVSLDYRDAPHDSLEAELNALHYQRDKSFRIYEAIRESLPEIQYYNTVTNLKLETTREDGQLHVHVREDANEIIQYPAISLFQHVQTRRYRESQLEFLSHLSGFVYKVIADGAVVIKKEIPGPDTVDEFLYEVNALAALVDCDNVVQLEGLVTDDSGSCVKGLLISYASQGALVDLLYELRGTPELPWYRREKWARQIVQGLADIHEAGFVQGDFTLSNIVIDADDNAIIIDINRRGCPVGWEPPELGRLIDSGQRIGMHIGVKTDLYQLGMVLWALAEENDEPERVERPLPPVMDTIPSYFARMVETCLSTRPQGRLDAKRLLRAFPPTAGRSPSCSRRRRHRSVDSMQQQQPHQPLDDSVSTHRSDKEYIDPALAVTLDEVLHRRHDTDPTSHFTSAAAGRVTYVDPRGSARNPEEEGDEEEEECTSYRFESAEGSWVVGHRRGRSRGSSRRRRRRSSPLERTTASSATSVSCGPGSRRLVLPLRRGSFVCEESGGGEVVGEGGVGVGVGCPFEICEGDDLAVEARDVGTGDIAAEHERLLPPPLLLSREMADRRLRAVRSVDFTQQLVHTDSGFDEHMVDELTVDDTMVSGIRHTGSLGGDAVLAVLASVAFLLSTGRRPKNSPPGPPTLPIIGNIHQMPPRDAHLQFQTWAHRYGPIYSLILGTKTLIVLSSDQAVKELLDRRSGVYSSRPEMYIGQSLCSGGLRLLMMEYGPRWRSIRKMVHNLLNQNVAKSYVPYQMLENKQMLNDLLSTPDDFLKHIRRYSNALTTTMVFGWRTPTYENAKLRQLFDGFSAFAEINQTGTAALIDFFPFLRWLPDVILPTQARAKELHKREKALYLGHWLNAKQAVREGTIKPCFCVGLAEAQAKEGFSDDQASYITGTLLEAGSDTTSSTLYAFVLAMLLYPDVQLKAQEEIDRVVGSGRLPTMDDEPELQYLRGCVKETLRWMPTTVLGAVPHATTQEDWYEGFFIPKGAGILNNVWAINMDPTRAPEPRRFDPDRYKDDPLGLYDSAVNADASKRDQFTFGAGRRLCPGMHVAERSLFLGMSRLLWAFDIAPAVDEEGRAIRPDQEKLTQGFVCMPEEFPAKITVRSAERAVVVEREWEEAEGGMLDRDSKQWLA</sequence>
<dbReference type="PRINTS" id="PR00385">
    <property type="entry name" value="P450"/>
</dbReference>
<feature type="compositionally biased region" description="Basic residues" evidence="7">
    <location>
        <begin position="703"/>
        <end position="720"/>
    </location>
</feature>
<feature type="region of interest" description="Disordered" evidence="7">
    <location>
        <begin position="138"/>
        <end position="157"/>
    </location>
</feature>
<feature type="compositionally biased region" description="Basic and acidic residues" evidence="7">
    <location>
        <begin position="105"/>
        <end position="129"/>
    </location>
</feature>
<keyword evidence="4 6" id="KW-0408">Iron</keyword>
<dbReference type="EMBL" id="NAJQ01000021">
    <property type="protein sequence ID" value="TKA82938.1"/>
    <property type="molecule type" value="Genomic_DNA"/>
</dbReference>
<dbReference type="InterPro" id="IPR002401">
    <property type="entry name" value="Cyt_P450_E_grp-I"/>
</dbReference>
<dbReference type="PANTHER" id="PTHR46300">
    <property type="entry name" value="P450, PUTATIVE (EUROFUNG)-RELATED-RELATED"/>
    <property type="match status" value="1"/>
</dbReference>
<accession>A0A4U0Y3B7</accession>
<evidence type="ECO:0000313" key="9">
    <source>
        <dbReference type="EMBL" id="TKA82938.1"/>
    </source>
</evidence>
<dbReference type="PROSITE" id="PS00086">
    <property type="entry name" value="CYTOCHROME_P450"/>
    <property type="match status" value="1"/>
</dbReference>
<feature type="compositionally biased region" description="Low complexity" evidence="7">
    <location>
        <begin position="167"/>
        <end position="180"/>
    </location>
</feature>
<proteinExistence type="inferred from homology"/>
<dbReference type="GO" id="GO:0004672">
    <property type="term" value="F:protein kinase activity"/>
    <property type="evidence" value="ECO:0007669"/>
    <property type="project" value="InterPro"/>
</dbReference>
<feature type="binding site" description="axial binding residue" evidence="6">
    <location>
        <position position="1298"/>
    </location>
    <ligand>
        <name>heme</name>
        <dbReference type="ChEBI" id="CHEBI:30413"/>
    </ligand>
    <ligandPart>
        <name>Fe</name>
        <dbReference type="ChEBI" id="CHEBI:18248"/>
    </ligandPart>
</feature>
<dbReference type="GO" id="GO:0005506">
    <property type="term" value="F:iron ion binding"/>
    <property type="evidence" value="ECO:0007669"/>
    <property type="project" value="InterPro"/>
</dbReference>
<evidence type="ECO:0000256" key="2">
    <source>
        <dbReference type="ARBA" id="ARBA00022723"/>
    </source>
</evidence>
<dbReference type="InterPro" id="IPR036396">
    <property type="entry name" value="Cyt_P450_sf"/>
</dbReference>
<evidence type="ECO:0000256" key="1">
    <source>
        <dbReference type="ARBA" id="ARBA00010617"/>
    </source>
</evidence>
<dbReference type="PRINTS" id="PR00463">
    <property type="entry name" value="EP450I"/>
</dbReference>
<reference evidence="9 10" key="1">
    <citation type="submission" date="2017-03" db="EMBL/GenBank/DDBJ databases">
        <title>Genomes of endolithic fungi from Antarctica.</title>
        <authorList>
            <person name="Coleine C."/>
            <person name="Masonjones S."/>
            <person name="Stajich J.E."/>
        </authorList>
    </citation>
    <scope>NUCLEOTIDE SEQUENCE [LARGE SCALE GENOMIC DNA]</scope>
    <source>
        <strain evidence="9 10">CCFEE 5184</strain>
    </source>
</reference>
<evidence type="ECO:0000259" key="8">
    <source>
        <dbReference type="PROSITE" id="PS50011"/>
    </source>
</evidence>
<dbReference type="SUPFAM" id="SSF56112">
    <property type="entry name" value="Protein kinase-like (PK-like)"/>
    <property type="match status" value="1"/>
</dbReference>
<keyword evidence="10" id="KW-1185">Reference proteome</keyword>
<protein>
    <recommendedName>
        <fullName evidence="8">Protein kinase domain-containing protein</fullName>
    </recommendedName>
</protein>
<comment type="cofactor">
    <cofactor evidence="6">
        <name>heme</name>
        <dbReference type="ChEBI" id="CHEBI:30413"/>
    </cofactor>
</comment>
<comment type="similarity">
    <text evidence="1">Belongs to the cytochrome P450 family.</text>
</comment>
<dbReference type="Pfam" id="PF07714">
    <property type="entry name" value="PK_Tyr_Ser-Thr"/>
    <property type="match status" value="1"/>
</dbReference>
<name>A0A4U0Y3B7_9PEZI</name>
<evidence type="ECO:0000256" key="5">
    <source>
        <dbReference type="ARBA" id="ARBA00023033"/>
    </source>
</evidence>
<feature type="region of interest" description="Disordered" evidence="7">
    <location>
        <begin position="585"/>
        <end position="634"/>
    </location>
</feature>
<gene>
    <name evidence="9" type="ORF">B0A55_01308</name>
</gene>